<dbReference type="Pfam" id="PF07730">
    <property type="entry name" value="HisKA_3"/>
    <property type="match status" value="1"/>
</dbReference>
<organism evidence="12 13">
    <name type="scientific">Nocardioides islandensis</name>
    <dbReference type="NCBI Taxonomy" id="433663"/>
    <lineage>
        <taxon>Bacteria</taxon>
        <taxon>Bacillati</taxon>
        <taxon>Actinomycetota</taxon>
        <taxon>Actinomycetes</taxon>
        <taxon>Propionibacteriales</taxon>
        <taxon>Nocardioidaceae</taxon>
        <taxon>Nocardioides</taxon>
    </lineage>
</organism>
<accession>A0A930VFP2</accession>
<dbReference type="RefSeq" id="WP_194706299.1">
    <property type="nucleotide sequence ID" value="NZ_JADKPN010000003.1"/>
</dbReference>
<dbReference type="GO" id="GO:0046983">
    <property type="term" value="F:protein dimerization activity"/>
    <property type="evidence" value="ECO:0007669"/>
    <property type="project" value="InterPro"/>
</dbReference>
<keyword evidence="9" id="KW-0472">Membrane</keyword>
<dbReference type="Gene3D" id="1.20.5.1930">
    <property type="match status" value="1"/>
</dbReference>
<dbReference type="InterPro" id="IPR011712">
    <property type="entry name" value="Sig_transdc_His_kin_sub3_dim/P"/>
</dbReference>
<dbReference type="InterPro" id="IPR036890">
    <property type="entry name" value="HATPase_C_sf"/>
</dbReference>
<feature type="transmembrane region" description="Helical" evidence="9">
    <location>
        <begin position="134"/>
        <end position="152"/>
    </location>
</feature>
<dbReference type="InterPro" id="IPR050482">
    <property type="entry name" value="Sensor_HK_TwoCompSys"/>
</dbReference>
<feature type="transmembrane region" description="Helical" evidence="9">
    <location>
        <begin position="34"/>
        <end position="56"/>
    </location>
</feature>
<keyword evidence="6 12" id="KW-0418">Kinase</keyword>
<comment type="caution">
    <text evidence="12">The sequence shown here is derived from an EMBL/GenBank/DDBJ whole genome shotgun (WGS) entry which is preliminary data.</text>
</comment>
<evidence type="ECO:0000259" key="11">
    <source>
        <dbReference type="Pfam" id="PF07730"/>
    </source>
</evidence>
<keyword evidence="5" id="KW-0547">Nucleotide-binding</keyword>
<dbReference type="PANTHER" id="PTHR24421">
    <property type="entry name" value="NITRATE/NITRITE SENSOR PROTEIN NARX-RELATED"/>
    <property type="match status" value="1"/>
</dbReference>
<evidence type="ECO:0000256" key="5">
    <source>
        <dbReference type="ARBA" id="ARBA00022741"/>
    </source>
</evidence>
<dbReference type="EMBL" id="JADKPN010000003">
    <property type="protein sequence ID" value="MBF4763120.1"/>
    <property type="molecule type" value="Genomic_DNA"/>
</dbReference>
<evidence type="ECO:0000256" key="9">
    <source>
        <dbReference type="SAM" id="Phobius"/>
    </source>
</evidence>
<feature type="domain" description="Histidine kinase/HSP90-like ATPase" evidence="10">
    <location>
        <begin position="568"/>
        <end position="649"/>
    </location>
</feature>
<feature type="transmembrane region" description="Helical" evidence="9">
    <location>
        <begin position="307"/>
        <end position="327"/>
    </location>
</feature>
<evidence type="ECO:0000313" key="12">
    <source>
        <dbReference type="EMBL" id="MBF4763120.1"/>
    </source>
</evidence>
<sequence>MPAARRVNVALALLVALLVVVALAFTAAEPAGASWVALAMALAVAAPATGLSVLVVRKPEGRQVGLLLGLLALTVAQVAAKETWLQWLAADGDPRRWGWLVAVTAENAWWVLAAFGLLLLYFPDGRLPSPRWRWVPAALVVCTAANQAYGAFEDTPFRAPLADLERPFGPVPLWIEVVGVLFFPMLGLFVACAVSMVLRYRHGDALQRQQIKWLAIVGIGVPLYPLLCLLEIVVWGEAAWVSAAVGIVSLVSTPVVVAIAVLRHDLYDVDKALALALTWGLVTALLLTVYAAVSSVAGLVVGGDSHAGVAVGTAAAALVLLPGLRVVRREVDARTYPLRRAALAAVDDLHRQVSSGRRRPEELQDVLRTVLRDPGLRVGYRVPGSSAYLDAVGDPVPEDGVPVLLDEARTGVLVPDRGPASAELLREVGTRCGTLVEVVRLRSEVARALGEVRSSRARLLEIGYEERRRMERDLHDGAQQRLVSLGMRMRLAQRHLDDGTVDVDGLLDESVAELGTAVAELRQIAHGLRPSSLDDGLAAALANLVRSLPLAVEMDVDGDPLPDAVATTAYYVASEAITNAVKHAEATRIELHVVRRDGQLLIRVRDDGRGGARLGLRSGLVDRVAALGGSVHVASPEGHGTEVEAALPCAS</sequence>
<evidence type="ECO:0000256" key="2">
    <source>
        <dbReference type="ARBA" id="ARBA00012438"/>
    </source>
</evidence>
<reference evidence="12" key="1">
    <citation type="submission" date="2020-11" db="EMBL/GenBank/DDBJ databases">
        <title>Nocardioides sp. nov., isolated from Soil of Cynanchum wilfordii Hemsley rhizosphere.</title>
        <authorList>
            <person name="Lee J.-S."/>
            <person name="Suh M.K."/>
            <person name="Kim J.-S."/>
        </authorList>
    </citation>
    <scope>NUCLEOTIDE SEQUENCE</scope>
    <source>
        <strain evidence="12">KCTC 19275</strain>
    </source>
</reference>
<feature type="transmembrane region" description="Helical" evidence="9">
    <location>
        <begin position="172"/>
        <end position="199"/>
    </location>
</feature>
<keyword evidence="3" id="KW-0597">Phosphoprotein</keyword>
<feature type="domain" description="Signal transduction histidine kinase subgroup 3 dimerisation and phosphoacceptor" evidence="11">
    <location>
        <begin position="466"/>
        <end position="533"/>
    </location>
</feature>
<evidence type="ECO:0000256" key="3">
    <source>
        <dbReference type="ARBA" id="ARBA00022553"/>
    </source>
</evidence>
<gene>
    <name evidence="12" type="ORF">ISU07_08265</name>
</gene>
<keyword evidence="8" id="KW-0902">Two-component regulatory system</keyword>
<evidence type="ECO:0000313" key="13">
    <source>
        <dbReference type="Proteomes" id="UP000640489"/>
    </source>
</evidence>
<dbReference type="GO" id="GO:0000155">
    <property type="term" value="F:phosphorelay sensor kinase activity"/>
    <property type="evidence" value="ECO:0007669"/>
    <property type="project" value="InterPro"/>
</dbReference>
<keyword evidence="4" id="KW-0808">Transferase</keyword>
<keyword evidence="9" id="KW-0812">Transmembrane</keyword>
<comment type="catalytic activity">
    <reaction evidence="1">
        <text>ATP + protein L-histidine = ADP + protein N-phospho-L-histidine.</text>
        <dbReference type="EC" id="2.7.13.3"/>
    </reaction>
</comment>
<dbReference type="Pfam" id="PF02518">
    <property type="entry name" value="HATPase_c"/>
    <property type="match status" value="1"/>
</dbReference>
<feature type="transmembrane region" description="Helical" evidence="9">
    <location>
        <begin position="211"/>
        <end position="234"/>
    </location>
</feature>
<name>A0A930VFP2_9ACTN</name>
<evidence type="ECO:0000256" key="4">
    <source>
        <dbReference type="ARBA" id="ARBA00022679"/>
    </source>
</evidence>
<dbReference type="Gene3D" id="3.30.565.10">
    <property type="entry name" value="Histidine kinase-like ATPase, C-terminal domain"/>
    <property type="match status" value="1"/>
</dbReference>
<dbReference type="InterPro" id="IPR003594">
    <property type="entry name" value="HATPase_dom"/>
</dbReference>
<evidence type="ECO:0000259" key="10">
    <source>
        <dbReference type="Pfam" id="PF02518"/>
    </source>
</evidence>
<dbReference type="CDD" id="cd16917">
    <property type="entry name" value="HATPase_UhpB-NarQ-NarX-like"/>
    <property type="match status" value="1"/>
</dbReference>
<dbReference type="PANTHER" id="PTHR24421:SF10">
    <property type="entry name" value="NITRATE_NITRITE SENSOR PROTEIN NARQ"/>
    <property type="match status" value="1"/>
</dbReference>
<evidence type="ECO:0000256" key="8">
    <source>
        <dbReference type="ARBA" id="ARBA00023012"/>
    </source>
</evidence>
<feature type="transmembrane region" description="Helical" evidence="9">
    <location>
        <begin position="100"/>
        <end position="122"/>
    </location>
</feature>
<proteinExistence type="predicted"/>
<evidence type="ECO:0000256" key="7">
    <source>
        <dbReference type="ARBA" id="ARBA00022840"/>
    </source>
</evidence>
<keyword evidence="13" id="KW-1185">Reference proteome</keyword>
<feature type="transmembrane region" description="Helical" evidence="9">
    <location>
        <begin position="240"/>
        <end position="262"/>
    </location>
</feature>
<dbReference type="EC" id="2.7.13.3" evidence="2"/>
<evidence type="ECO:0000256" key="6">
    <source>
        <dbReference type="ARBA" id="ARBA00022777"/>
    </source>
</evidence>
<keyword evidence="9" id="KW-1133">Transmembrane helix</keyword>
<dbReference type="GO" id="GO:0016020">
    <property type="term" value="C:membrane"/>
    <property type="evidence" value="ECO:0007669"/>
    <property type="project" value="InterPro"/>
</dbReference>
<dbReference type="Proteomes" id="UP000640489">
    <property type="component" value="Unassembled WGS sequence"/>
</dbReference>
<dbReference type="SUPFAM" id="SSF55874">
    <property type="entry name" value="ATPase domain of HSP90 chaperone/DNA topoisomerase II/histidine kinase"/>
    <property type="match status" value="1"/>
</dbReference>
<evidence type="ECO:0000256" key="1">
    <source>
        <dbReference type="ARBA" id="ARBA00000085"/>
    </source>
</evidence>
<dbReference type="GO" id="GO:0005524">
    <property type="term" value="F:ATP binding"/>
    <property type="evidence" value="ECO:0007669"/>
    <property type="project" value="UniProtKB-KW"/>
</dbReference>
<feature type="transmembrane region" description="Helical" evidence="9">
    <location>
        <begin position="63"/>
        <end position="80"/>
    </location>
</feature>
<feature type="transmembrane region" description="Helical" evidence="9">
    <location>
        <begin position="274"/>
        <end position="301"/>
    </location>
</feature>
<dbReference type="AlphaFoldDB" id="A0A930VFP2"/>
<keyword evidence="7" id="KW-0067">ATP-binding</keyword>
<protein>
    <recommendedName>
        <fullName evidence="2">histidine kinase</fullName>
        <ecNumber evidence="2">2.7.13.3</ecNumber>
    </recommendedName>
</protein>